<proteinExistence type="predicted"/>
<protein>
    <submittedName>
        <fullName evidence="2">Uncharacterized protein</fullName>
    </submittedName>
</protein>
<sequence>MRPRLVARSGGRQDEGPWSSGRRDRAFLTPSGGRGSRPENSPGGGGAGHRGFLPWKT</sequence>
<keyword evidence="3" id="KW-1185">Reference proteome</keyword>
<name>U1RUN1_9ACTO</name>
<feature type="compositionally biased region" description="Basic and acidic residues" evidence="1">
    <location>
        <begin position="11"/>
        <end position="26"/>
    </location>
</feature>
<dbReference type="HOGENOM" id="CLU_2930710_0_0_11"/>
<evidence type="ECO:0000313" key="3">
    <source>
        <dbReference type="Proteomes" id="UP000016536"/>
    </source>
</evidence>
<evidence type="ECO:0000256" key="1">
    <source>
        <dbReference type="SAM" id="MobiDB-lite"/>
    </source>
</evidence>
<organism evidence="2 3">
    <name type="scientific">Actinomyces johnsonii F0542</name>
    <dbReference type="NCBI Taxonomy" id="1321818"/>
    <lineage>
        <taxon>Bacteria</taxon>
        <taxon>Bacillati</taxon>
        <taxon>Actinomycetota</taxon>
        <taxon>Actinomycetes</taxon>
        <taxon>Actinomycetales</taxon>
        <taxon>Actinomycetaceae</taxon>
        <taxon>Actinomyces</taxon>
    </lineage>
</organism>
<accession>U1RUN1</accession>
<dbReference type="Proteomes" id="UP000016536">
    <property type="component" value="Unassembled WGS sequence"/>
</dbReference>
<gene>
    <name evidence="2" type="ORF">HMPREF1979_02865</name>
</gene>
<dbReference type="AlphaFoldDB" id="U1RUN1"/>
<evidence type="ECO:0000313" key="2">
    <source>
        <dbReference type="EMBL" id="ERH22152.1"/>
    </source>
</evidence>
<dbReference type="EMBL" id="AWSE01000211">
    <property type="protein sequence ID" value="ERH22152.1"/>
    <property type="molecule type" value="Genomic_DNA"/>
</dbReference>
<feature type="region of interest" description="Disordered" evidence="1">
    <location>
        <begin position="1"/>
        <end position="57"/>
    </location>
</feature>
<comment type="caution">
    <text evidence="2">The sequence shown here is derived from an EMBL/GenBank/DDBJ whole genome shotgun (WGS) entry which is preliminary data.</text>
</comment>
<reference evidence="2 3" key="1">
    <citation type="submission" date="2013-08" db="EMBL/GenBank/DDBJ databases">
        <authorList>
            <person name="Weinstock G."/>
            <person name="Sodergren E."/>
            <person name="Wylie T."/>
            <person name="Fulton L."/>
            <person name="Fulton R."/>
            <person name="Fronick C."/>
            <person name="O'Laughlin M."/>
            <person name="Godfrey J."/>
            <person name="Miner T."/>
            <person name="Herter B."/>
            <person name="Appelbaum E."/>
            <person name="Cordes M."/>
            <person name="Lek S."/>
            <person name="Wollam A."/>
            <person name="Pepin K.H."/>
            <person name="Palsikar V.B."/>
            <person name="Mitreva M."/>
            <person name="Wilson R.K."/>
        </authorList>
    </citation>
    <scope>NUCLEOTIDE SEQUENCE [LARGE SCALE GENOMIC DNA]</scope>
    <source>
        <strain evidence="2 3">F0542</strain>
    </source>
</reference>